<accession>A0A6S6SCE0</accession>
<dbReference type="SUPFAM" id="SSF56954">
    <property type="entry name" value="Outer membrane efflux proteins (OEP)"/>
    <property type="match status" value="1"/>
</dbReference>
<keyword evidence="2" id="KW-0732">Signal</keyword>
<sequence>MKILLLSCICLGMLHSQALTLNDILENSEQKELITKAITQEGLALESKNLADTETDPLTFNQSLARANSIGISGYEHEISVSKEFKLGDIQNLEQKQNRLNNEAHLLEQEKHLISFDNRLKNLYHQYCLDVVFVSSYQEAYNQFTILYAKKEKAFKHDEIAKTELLQLKFELNRLEMELENLQRKQQSAKTLLLSLTSLNSAEPLSCQDTYPIVQELHLENNAFQLSQEAHDKRIQSTQAGLDRYTKKLESVEVSMGYAKELETDIYKIGVSIPLNFSSNKSEYERASLMHQSSAISLQNEQQIANKQYQVRELASRLSQNFQNIEAQKQNINHYTNNLLPLIKKSYNYGESSVIEYLSSQQKLYTLQQELLEKQKGYYVTLFQLYSLSEIKEIK</sequence>
<reference evidence="3" key="1">
    <citation type="submission" date="2020-01" db="EMBL/GenBank/DDBJ databases">
        <authorList>
            <person name="Meier V. D."/>
            <person name="Meier V D."/>
        </authorList>
    </citation>
    <scope>NUCLEOTIDE SEQUENCE</scope>
    <source>
        <strain evidence="3">HLG_WM_MAG_06</strain>
    </source>
</reference>
<gene>
    <name evidence="3" type="ORF">HELGO_WM3451</name>
</gene>
<feature type="chain" id="PRO_5027656444" description="Heavy metal RND efflux outer membrane protein, CzcC family" evidence="2">
    <location>
        <begin position="19"/>
        <end position="395"/>
    </location>
</feature>
<evidence type="ECO:0000256" key="1">
    <source>
        <dbReference type="SAM" id="Coils"/>
    </source>
</evidence>
<feature type="signal peptide" evidence="2">
    <location>
        <begin position="1"/>
        <end position="18"/>
    </location>
</feature>
<feature type="coiled-coil region" evidence="1">
    <location>
        <begin position="165"/>
        <end position="192"/>
    </location>
</feature>
<dbReference type="Gene3D" id="1.20.1600.10">
    <property type="entry name" value="Outer membrane efflux proteins (OEP)"/>
    <property type="match status" value="1"/>
</dbReference>
<protein>
    <recommendedName>
        <fullName evidence="4">Heavy metal RND efflux outer membrane protein, CzcC family</fullName>
    </recommendedName>
</protein>
<dbReference type="EMBL" id="CACVAP010000039">
    <property type="protein sequence ID" value="CAA6803037.1"/>
    <property type="molecule type" value="Genomic_DNA"/>
</dbReference>
<name>A0A6S6SCE0_9BACT</name>
<dbReference type="AlphaFoldDB" id="A0A6S6SCE0"/>
<feature type="coiled-coil region" evidence="1">
    <location>
        <begin position="83"/>
        <end position="113"/>
    </location>
</feature>
<evidence type="ECO:0008006" key="4">
    <source>
        <dbReference type="Google" id="ProtNLM"/>
    </source>
</evidence>
<organism evidence="3">
    <name type="scientific">uncultured Sulfurovum sp</name>
    <dbReference type="NCBI Taxonomy" id="269237"/>
    <lineage>
        <taxon>Bacteria</taxon>
        <taxon>Pseudomonadati</taxon>
        <taxon>Campylobacterota</taxon>
        <taxon>Epsilonproteobacteria</taxon>
        <taxon>Campylobacterales</taxon>
        <taxon>Sulfurovaceae</taxon>
        <taxon>Sulfurovum</taxon>
        <taxon>environmental samples</taxon>
    </lineage>
</organism>
<dbReference type="GO" id="GO:0015562">
    <property type="term" value="F:efflux transmembrane transporter activity"/>
    <property type="evidence" value="ECO:0007669"/>
    <property type="project" value="InterPro"/>
</dbReference>
<evidence type="ECO:0000256" key="2">
    <source>
        <dbReference type="SAM" id="SignalP"/>
    </source>
</evidence>
<keyword evidence="1" id="KW-0175">Coiled coil</keyword>
<evidence type="ECO:0000313" key="3">
    <source>
        <dbReference type="EMBL" id="CAA6803037.1"/>
    </source>
</evidence>
<proteinExistence type="predicted"/>